<dbReference type="SUPFAM" id="SSF48317">
    <property type="entry name" value="Acid phosphatase/Vanadium-dependent haloperoxidase"/>
    <property type="match status" value="1"/>
</dbReference>
<evidence type="ECO:0000313" key="4">
    <source>
        <dbReference type="Proteomes" id="UP000469424"/>
    </source>
</evidence>
<dbReference type="Pfam" id="PF01569">
    <property type="entry name" value="PAP2"/>
    <property type="match status" value="1"/>
</dbReference>
<dbReference type="InterPro" id="IPR000326">
    <property type="entry name" value="PAP2/HPO"/>
</dbReference>
<feature type="domain" description="Phosphatidic acid phosphatase type 2/haloperoxidase" evidence="2">
    <location>
        <begin position="118"/>
        <end position="207"/>
    </location>
</feature>
<gene>
    <name evidence="3" type="ORF">FYJ65_02040</name>
</gene>
<dbReference type="AlphaFoldDB" id="A0A6N7XFX6"/>
<feature type="transmembrane region" description="Helical" evidence="1">
    <location>
        <begin position="135"/>
        <end position="152"/>
    </location>
</feature>
<keyword evidence="1" id="KW-0472">Membrane</keyword>
<feature type="transmembrane region" description="Helical" evidence="1">
    <location>
        <begin position="190"/>
        <end position="208"/>
    </location>
</feature>
<organism evidence="3 4">
    <name type="scientific">Mogibacterium kristiansenii</name>
    <dbReference type="NCBI Taxonomy" id="2606708"/>
    <lineage>
        <taxon>Bacteria</taxon>
        <taxon>Bacillati</taxon>
        <taxon>Bacillota</taxon>
        <taxon>Clostridia</taxon>
        <taxon>Peptostreptococcales</taxon>
        <taxon>Anaerovoracaceae</taxon>
        <taxon>Mogibacterium</taxon>
    </lineage>
</organism>
<evidence type="ECO:0000259" key="2">
    <source>
        <dbReference type="Pfam" id="PF01569"/>
    </source>
</evidence>
<sequence>MNRKQQAYRNAGIYMGAFFLLLLLLRLDVRAIGADGTNVGLSHLNGAVHFITRSHPWIYAFTQLLGWVALVVAASFILLAVGVLIKKRTLRSLRGIACLFPVYALMIPFAFFFNVFTVNCGPAFFRGETHPSNSFPSMTTVFCLVVFGTAMMEWHRLFREYKELLAKLETAGLVLIGLSLVVRVLAGMNWFTDILAAVLLSLSLINLYKGLCIRVVRVSSKGEE</sequence>
<proteinExistence type="predicted"/>
<comment type="caution">
    <text evidence="3">The sequence shown here is derived from an EMBL/GenBank/DDBJ whole genome shotgun (WGS) entry which is preliminary data.</text>
</comment>
<feature type="transmembrane region" description="Helical" evidence="1">
    <location>
        <begin position="57"/>
        <end position="84"/>
    </location>
</feature>
<name>A0A6N7XFX6_9FIRM</name>
<protein>
    <submittedName>
        <fullName evidence="3">Phosphatase PAP2 family protein</fullName>
    </submittedName>
</protein>
<keyword evidence="1" id="KW-1133">Transmembrane helix</keyword>
<accession>A0A6N7XFX6</accession>
<reference evidence="3 4" key="1">
    <citation type="submission" date="2019-08" db="EMBL/GenBank/DDBJ databases">
        <title>In-depth cultivation of the pig gut microbiome towards novel bacterial diversity and tailored functional studies.</title>
        <authorList>
            <person name="Wylensek D."/>
            <person name="Hitch T.C.A."/>
            <person name="Clavel T."/>
        </authorList>
    </citation>
    <scope>NUCLEOTIDE SEQUENCE [LARGE SCALE GENOMIC DNA]</scope>
    <source>
        <strain evidence="3 4">WCA-MUC-591-APC-4B</strain>
    </source>
</reference>
<dbReference type="RefSeq" id="WP_154553693.1">
    <property type="nucleotide sequence ID" value="NZ_JAQXUZ010000005.1"/>
</dbReference>
<evidence type="ECO:0000256" key="1">
    <source>
        <dbReference type="SAM" id="Phobius"/>
    </source>
</evidence>
<feature type="transmembrane region" description="Helical" evidence="1">
    <location>
        <begin position="96"/>
        <end position="115"/>
    </location>
</feature>
<keyword evidence="4" id="KW-1185">Reference proteome</keyword>
<feature type="transmembrane region" description="Helical" evidence="1">
    <location>
        <begin position="164"/>
        <end position="184"/>
    </location>
</feature>
<dbReference type="Proteomes" id="UP000469424">
    <property type="component" value="Unassembled WGS sequence"/>
</dbReference>
<evidence type="ECO:0000313" key="3">
    <source>
        <dbReference type="EMBL" id="MST70128.1"/>
    </source>
</evidence>
<dbReference type="EMBL" id="VUNA01000003">
    <property type="protein sequence ID" value="MST70128.1"/>
    <property type="molecule type" value="Genomic_DNA"/>
</dbReference>
<keyword evidence="1" id="KW-0812">Transmembrane</keyword>
<dbReference type="InterPro" id="IPR036938">
    <property type="entry name" value="PAP2/HPO_sf"/>
</dbReference>